<dbReference type="SMART" id="SM00320">
    <property type="entry name" value="WD40"/>
    <property type="match status" value="5"/>
</dbReference>
<feature type="repeat" description="WD" evidence="4">
    <location>
        <begin position="208"/>
        <end position="250"/>
    </location>
</feature>
<dbReference type="GO" id="GO:0035861">
    <property type="term" value="C:site of double-strand break"/>
    <property type="evidence" value="ECO:0007669"/>
    <property type="project" value="TreeGrafter"/>
</dbReference>
<gene>
    <name evidence="6" type="ORF">TR88724</name>
</gene>
<accession>A0A0X3PLL6</accession>
<dbReference type="InterPro" id="IPR015943">
    <property type="entry name" value="WD40/YVTN_repeat-like_dom_sf"/>
</dbReference>
<feature type="region of interest" description="Disordered" evidence="5">
    <location>
        <begin position="54"/>
        <end position="96"/>
    </location>
</feature>
<dbReference type="InterPro" id="IPR051858">
    <property type="entry name" value="WD_repeat_GAD-1"/>
</dbReference>
<evidence type="ECO:0000256" key="1">
    <source>
        <dbReference type="ARBA" id="ARBA00022574"/>
    </source>
</evidence>
<dbReference type="PROSITE" id="PS00678">
    <property type="entry name" value="WD_REPEATS_1"/>
    <property type="match status" value="1"/>
</dbReference>
<feature type="compositionally biased region" description="Basic and acidic residues" evidence="5">
    <location>
        <begin position="80"/>
        <end position="92"/>
    </location>
</feature>
<evidence type="ECO:0000256" key="4">
    <source>
        <dbReference type="PROSITE-ProRule" id="PRU00221"/>
    </source>
</evidence>
<protein>
    <submittedName>
        <fullName evidence="6">Uncharacterized protein</fullName>
    </submittedName>
</protein>
<comment type="similarity">
    <text evidence="3">Belongs to the WD repeat GAD-1 family.</text>
</comment>
<proteinExistence type="inferred from homology"/>
<feature type="region of interest" description="Disordered" evidence="5">
    <location>
        <begin position="593"/>
        <end position="622"/>
    </location>
</feature>
<dbReference type="Pfam" id="PF00400">
    <property type="entry name" value="WD40"/>
    <property type="match status" value="2"/>
</dbReference>
<organism evidence="6">
    <name type="scientific">Schistocephalus solidus</name>
    <name type="common">Tapeworm</name>
    <dbReference type="NCBI Taxonomy" id="70667"/>
    <lineage>
        <taxon>Eukaryota</taxon>
        <taxon>Metazoa</taxon>
        <taxon>Spiralia</taxon>
        <taxon>Lophotrochozoa</taxon>
        <taxon>Platyhelminthes</taxon>
        <taxon>Cestoda</taxon>
        <taxon>Eucestoda</taxon>
        <taxon>Diphyllobothriidea</taxon>
        <taxon>Diphyllobothriidae</taxon>
        <taxon>Schistocephalus</taxon>
    </lineage>
</organism>
<evidence type="ECO:0000256" key="2">
    <source>
        <dbReference type="ARBA" id="ARBA00022737"/>
    </source>
</evidence>
<feature type="repeat" description="WD" evidence="4">
    <location>
        <begin position="107"/>
        <end position="141"/>
    </location>
</feature>
<sequence>MSAEEIEKALGFSSFTSNKHARQFEFMELFQEAKTIAKERNEEGNKKLAALEAELTKESETESIVKKSDSSDADSDADEREIPDSKDSKESAPDDPYFIPMTDVLLLKHGPKPLTAVAVDPSGSRVATGGFEFEVKLWDFSGMDKSCRAFKCFQPFEDNQIKDLEFSPSGESLLIVSASPQAKIMTRDGEFLCETIRGYQYITDPASAKGHTHSLNGGTWHPIDGRKFLTWSQDTTVRTWIIDDAETIVNDTRIPKYHEILRPKTAQGRKVIPTACAYSRDGFLVGAGCQDGSLQVWDTRKPLVNTAHLLRGAHPPGTDTTSLCWSWDARSMATRATDDTLRLWDIRNLRNGPVHTVRDLPVLFDQTSVCFSPNDTLLVAGVSAAKGDPSSGQVIVYRRDTFEPIMKHAPGQGSAIRVLWHPRINQIVATFSSGVATVHFDPTHSRNGALMCAYRQASDASRRRRQGHGSSEAFIKPVLLTFDEESVRIARKMRKRFGNLEDETQLAVAAVITASERDQVAANEAANKAARKRAPPAGEDVGQRVGSLHRYMVQQIVLKKNEADERAERDIRGAILRHADAAKEKPFWTKAYLKTQPNPIFQKEKQEDEGPSGSKKPRPPPV</sequence>
<name>A0A0X3PLL6_SCHSO</name>
<keyword evidence="1 4" id="KW-0853">WD repeat</keyword>
<dbReference type="SUPFAM" id="SSF50978">
    <property type="entry name" value="WD40 repeat-like"/>
    <property type="match status" value="1"/>
</dbReference>
<evidence type="ECO:0000256" key="5">
    <source>
        <dbReference type="SAM" id="MobiDB-lite"/>
    </source>
</evidence>
<dbReference type="InterPro" id="IPR001680">
    <property type="entry name" value="WD40_rpt"/>
</dbReference>
<dbReference type="Gene3D" id="2.130.10.10">
    <property type="entry name" value="YVTN repeat-like/Quinoprotein amine dehydrogenase"/>
    <property type="match status" value="2"/>
</dbReference>
<dbReference type="GO" id="GO:0005634">
    <property type="term" value="C:nucleus"/>
    <property type="evidence" value="ECO:0007669"/>
    <property type="project" value="TreeGrafter"/>
</dbReference>
<reference evidence="6" key="1">
    <citation type="submission" date="2016-01" db="EMBL/GenBank/DDBJ databases">
        <title>Reference transcriptome for the parasite Schistocephalus solidus: insights into the molecular evolution of parasitism.</title>
        <authorList>
            <person name="Hebert F.O."/>
            <person name="Grambauer S."/>
            <person name="Barber I."/>
            <person name="Landry C.R."/>
            <person name="Aubin-Horth N."/>
        </authorList>
    </citation>
    <scope>NUCLEOTIDE SEQUENCE</scope>
</reference>
<dbReference type="AlphaFoldDB" id="A0A0X3PLL6"/>
<feature type="region of interest" description="Disordered" evidence="5">
    <location>
        <begin position="523"/>
        <end position="542"/>
    </location>
</feature>
<dbReference type="InterPro" id="IPR036322">
    <property type="entry name" value="WD40_repeat_dom_sf"/>
</dbReference>
<evidence type="ECO:0000313" key="6">
    <source>
        <dbReference type="EMBL" id="JAP52624.1"/>
    </source>
</evidence>
<dbReference type="PROSITE" id="PS50082">
    <property type="entry name" value="WD_REPEATS_2"/>
    <property type="match status" value="2"/>
</dbReference>
<evidence type="ECO:0000256" key="3">
    <source>
        <dbReference type="ARBA" id="ARBA00038343"/>
    </source>
</evidence>
<dbReference type="PANTHER" id="PTHR16017">
    <property type="entry name" value="GASTRULATION DEFECTIVE PROTEIN 1-RELATED"/>
    <property type="match status" value="1"/>
</dbReference>
<keyword evidence="2" id="KW-0677">Repeat</keyword>
<feature type="compositionally biased region" description="Basic and acidic residues" evidence="5">
    <location>
        <begin position="54"/>
        <end position="70"/>
    </location>
</feature>
<dbReference type="InterPro" id="IPR019775">
    <property type="entry name" value="WD40_repeat_CS"/>
</dbReference>
<dbReference type="PANTHER" id="PTHR16017:SF0">
    <property type="entry name" value="WD REPEAT-CONTAINING PROTEIN 70"/>
    <property type="match status" value="1"/>
</dbReference>
<dbReference type="EMBL" id="GEEE01010601">
    <property type="protein sequence ID" value="JAP52624.1"/>
    <property type="molecule type" value="Transcribed_RNA"/>
</dbReference>